<gene>
    <name evidence="2" type="ORF">DPMN_081878</name>
</gene>
<reference evidence="2" key="1">
    <citation type="journal article" date="2019" name="bioRxiv">
        <title>The Genome of the Zebra Mussel, Dreissena polymorpha: A Resource for Invasive Species Research.</title>
        <authorList>
            <person name="McCartney M.A."/>
            <person name="Auch B."/>
            <person name="Kono T."/>
            <person name="Mallez S."/>
            <person name="Zhang Y."/>
            <person name="Obille A."/>
            <person name="Becker A."/>
            <person name="Abrahante J.E."/>
            <person name="Garbe J."/>
            <person name="Badalamenti J.P."/>
            <person name="Herman A."/>
            <person name="Mangelson H."/>
            <person name="Liachko I."/>
            <person name="Sullivan S."/>
            <person name="Sone E.D."/>
            <person name="Koren S."/>
            <person name="Silverstein K.A.T."/>
            <person name="Beckman K.B."/>
            <person name="Gohl D.M."/>
        </authorList>
    </citation>
    <scope>NUCLEOTIDE SEQUENCE</scope>
    <source>
        <strain evidence="2">Duluth1</strain>
        <tissue evidence="2">Whole animal</tissue>
    </source>
</reference>
<sequence length="65" mass="6924">MGIGGSLNGQTGTCLDKIPNCAAYAADLCTTASYRLWATYNCADHCNLCGEFSQGSLRVNNCRNN</sequence>
<accession>A0A9D3Y5V3</accession>
<evidence type="ECO:0000313" key="2">
    <source>
        <dbReference type="EMBL" id="KAH3694438.1"/>
    </source>
</evidence>
<dbReference type="InterPro" id="IPR003582">
    <property type="entry name" value="ShKT_dom"/>
</dbReference>
<keyword evidence="3" id="KW-1185">Reference proteome</keyword>
<reference evidence="2" key="2">
    <citation type="submission" date="2020-11" db="EMBL/GenBank/DDBJ databases">
        <authorList>
            <person name="McCartney M.A."/>
            <person name="Auch B."/>
            <person name="Kono T."/>
            <person name="Mallez S."/>
            <person name="Becker A."/>
            <person name="Gohl D.M."/>
            <person name="Silverstein K.A.T."/>
            <person name="Koren S."/>
            <person name="Bechman K.B."/>
            <person name="Herman A."/>
            <person name="Abrahante J.E."/>
            <person name="Garbe J."/>
        </authorList>
    </citation>
    <scope>NUCLEOTIDE SEQUENCE</scope>
    <source>
        <strain evidence="2">Duluth1</strain>
        <tissue evidence="2">Whole animal</tissue>
    </source>
</reference>
<dbReference type="Gene3D" id="1.10.10.1940">
    <property type="match status" value="1"/>
</dbReference>
<dbReference type="EMBL" id="JAIWYP010000016">
    <property type="protein sequence ID" value="KAH3694438.1"/>
    <property type="molecule type" value="Genomic_DNA"/>
</dbReference>
<dbReference type="Proteomes" id="UP000828390">
    <property type="component" value="Unassembled WGS sequence"/>
</dbReference>
<feature type="domain" description="ShKT" evidence="1">
    <location>
        <begin position="13"/>
        <end position="49"/>
    </location>
</feature>
<evidence type="ECO:0000259" key="1">
    <source>
        <dbReference type="Pfam" id="PF01549"/>
    </source>
</evidence>
<evidence type="ECO:0000313" key="3">
    <source>
        <dbReference type="Proteomes" id="UP000828390"/>
    </source>
</evidence>
<name>A0A9D3Y5V3_DREPO</name>
<organism evidence="2 3">
    <name type="scientific">Dreissena polymorpha</name>
    <name type="common">Zebra mussel</name>
    <name type="synonym">Mytilus polymorpha</name>
    <dbReference type="NCBI Taxonomy" id="45954"/>
    <lineage>
        <taxon>Eukaryota</taxon>
        <taxon>Metazoa</taxon>
        <taxon>Spiralia</taxon>
        <taxon>Lophotrochozoa</taxon>
        <taxon>Mollusca</taxon>
        <taxon>Bivalvia</taxon>
        <taxon>Autobranchia</taxon>
        <taxon>Heteroconchia</taxon>
        <taxon>Euheterodonta</taxon>
        <taxon>Imparidentia</taxon>
        <taxon>Neoheterodontei</taxon>
        <taxon>Myida</taxon>
        <taxon>Dreissenoidea</taxon>
        <taxon>Dreissenidae</taxon>
        <taxon>Dreissena</taxon>
    </lineage>
</organism>
<comment type="caution">
    <text evidence="2">The sequence shown here is derived from an EMBL/GenBank/DDBJ whole genome shotgun (WGS) entry which is preliminary data.</text>
</comment>
<dbReference type="AlphaFoldDB" id="A0A9D3Y5V3"/>
<protein>
    <recommendedName>
        <fullName evidence="1">ShKT domain-containing protein</fullName>
    </recommendedName>
</protein>
<dbReference type="Pfam" id="PF01549">
    <property type="entry name" value="ShK"/>
    <property type="match status" value="1"/>
</dbReference>
<proteinExistence type="predicted"/>